<dbReference type="Gene3D" id="1.20.144.10">
    <property type="entry name" value="Phosphatidic acid phosphatase type 2/haloperoxidase"/>
    <property type="match status" value="1"/>
</dbReference>
<gene>
    <name evidence="2" type="ORF">SAMN05421823_1033</name>
</gene>
<dbReference type="RefSeq" id="WP_089680810.1">
    <property type="nucleotide sequence ID" value="NZ_FNFO01000003.1"/>
</dbReference>
<dbReference type="AlphaFoldDB" id="A0A1G9D585"/>
<feature type="transmembrane region" description="Helical" evidence="1">
    <location>
        <begin position="150"/>
        <end position="169"/>
    </location>
</feature>
<feature type="transmembrane region" description="Helical" evidence="1">
    <location>
        <begin position="176"/>
        <end position="197"/>
    </location>
</feature>
<feature type="transmembrane region" description="Helical" evidence="1">
    <location>
        <begin position="100"/>
        <end position="117"/>
    </location>
</feature>
<dbReference type="Proteomes" id="UP000198510">
    <property type="component" value="Unassembled WGS sequence"/>
</dbReference>
<protein>
    <recommendedName>
        <fullName evidence="4">PAP2 superfamily protein</fullName>
    </recommendedName>
</protein>
<sequence length="224" mass="24833">MNFLNTPEPEIEETTAVRPYRSWAFWVSVLLHPLLMPTLLYAVLFYFAPEQMAPVSPDIYDSLLWLLFLMTCLLPAFISFTLYRTKAIRSLTLEDRTDRFLPIIFTALIYTGVTYLFQSRLRASPMLVLPIASIAITVLITALISYFWKISAHMVGICGVLGFLLGASYRFPQSDLLYPIAVVCVLAGVVGSARLALHAHTPAEVLGGSLLGVVLCALVVVLFA</sequence>
<evidence type="ECO:0000313" key="3">
    <source>
        <dbReference type="Proteomes" id="UP000198510"/>
    </source>
</evidence>
<evidence type="ECO:0000313" key="2">
    <source>
        <dbReference type="EMBL" id="SDK58864.1"/>
    </source>
</evidence>
<feature type="transmembrane region" description="Helical" evidence="1">
    <location>
        <begin position="126"/>
        <end position="144"/>
    </location>
</feature>
<dbReference type="InterPro" id="IPR036938">
    <property type="entry name" value="PAP2/HPO_sf"/>
</dbReference>
<dbReference type="SUPFAM" id="SSF48317">
    <property type="entry name" value="Acid phosphatase/Vanadium-dependent haloperoxidase"/>
    <property type="match status" value="1"/>
</dbReference>
<feature type="transmembrane region" description="Helical" evidence="1">
    <location>
        <begin position="59"/>
        <end position="80"/>
    </location>
</feature>
<keyword evidence="3" id="KW-1185">Reference proteome</keyword>
<evidence type="ECO:0008006" key="4">
    <source>
        <dbReference type="Google" id="ProtNLM"/>
    </source>
</evidence>
<dbReference type="STRING" id="1075417.SAMN05421823_1033"/>
<keyword evidence="1" id="KW-0812">Transmembrane</keyword>
<evidence type="ECO:0000256" key="1">
    <source>
        <dbReference type="SAM" id="Phobius"/>
    </source>
</evidence>
<keyword evidence="1" id="KW-0472">Membrane</keyword>
<feature type="transmembrane region" description="Helical" evidence="1">
    <location>
        <begin position="203"/>
        <end position="223"/>
    </location>
</feature>
<accession>A0A1G9D585</accession>
<keyword evidence="1" id="KW-1133">Transmembrane helix</keyword>
<dbReference type="EMBL" id="FNFO01000003">
    <property type="protein sequence ID" value="SDK58864.1"/>
    <property type="molecule type" value="Genomic_DNA"/>
</dbReference>
<name>A0A1G9D585_9BACT</name>
<proteinExistence type="predicted"/>
<reference evidence="2 3" key="1">
    <citation type="submission" date="2016-10" db="EMBL/GenBank/DDBJ databases">
        <authorList>
            <person name="de Groot N.N."/>
        </authorList>
    </citation>
    <scope>NUCLEOTIDE SEQUENCE [LARGE SCALE GENOMIC DNA]</scope>
    <source>
        <strain evidence="2 3">DSM 25186</strain>
    </source>
</reference>
<organism evidence="2 3">
    <name type="scientific">Catalinimonas alkaloidigena</name>
    <dbReference type="NCBI Taxonomy" id="1075417"/>
    <lineage>
        <taxon>Bacteria</taxon>
        <taxon>Pseudomonadati</taxon>
        <taxon>Bacteroidota</taxon>
        <taxon>Cytophagia</taxon>
        <taxon>Cytophagales</taxon>
        <taxon>Catalimonadaceae</taxon>
        <taxon>Catalinimonas</taxon>
    </lineage>
</organism>
<feature type="transmembrane region" description="Helical" evidence="1">
    <location>
        <begin position="23"/>
        <end position="47"/>
    </location>
</feature>